<comment type="similarity">
    <text evidence="2">Belongs to the GerABKC lipoprotein family.</text>
</comment>
<protein>
    <submittedName>
        <fullName evidence="10">Germination protein, Ger(X)C family</fullName>
    </submittedName>
</protein>
<evidence type="ECO:0000256" key="1">
    <source>
        <dbReference type="ARBA" id="ARBA00004635"/>
    </source>
</evidence>
<dbReference type="GO" id="GO:0009847">
    <property type="term" value="P:spore germination"/>
    <property type="evidence" value="ECO:0007669"/>
    <property type="project" value="InterPro"/>
</dbReference>
<evidence type="ECO:0000259" key="8">
    <source>
        <dbReference type="Pfam" id="PF05504"/>
    </source>
</evidence>
<dbReference type="PANTHER" id="PTHR35789:SF1">
    <property type="entry name" value="SPORE GERMINATION PROTEIN B3"/>
    <property type="match status" value="1"/>
</dbReference>
<evidence type="ECO:0000256" key="7">
    <source>
        <dbReference type="ARBA" id="ARBA00023288"/>
    </source>
</evidence>
<evidence type="ECO:0000256" key="5">
    <source>
        <dbReference type="ARBA" id="ARBA00023136"/>
    </source>
</evidence>
<reference evidence="10 11" key="1">
    <citation type="submission" date="2015-01" db="EMBL/GenBank/DDBJ databases">
        <title>Draft genome of Anoxybacillus thermarum strain AF/04.</title>
        <authorList>
            <person name="Poli A."/>
            <person name="Nicolaus B."/>
            <person name="Chan K.-G."/>
            <person name="Kahar U.M."/>
            <person name="Yaakob A.S."/>
            <person name="Chan C.S."/>
            <person name="Goh K.M."/>
        </authorList>
    </citation>
    <scope>NUCLEOTIDE SEQUENCE [LARGE SCALE GENOMIC DNA]</scope>
    <source>
        <strain evidence="10 11">AF/04</strain>
    </source>
</reference>
<name>A0A0D0RUZ3_9BACL</name>
<feature type="domain" description="Spore germination GerAC-like C-terminal" evidence="8">
    <location>
        <begin position="229"/>
        <end position="369"/>
    </location>
</feature>
<comment type="subcellular location">
    <subcellularLocation>
        <location evidence="1">Membrane</location>
        <topology evidence="1">Lipid-anchor</topology>
    </subcellularLocation>
</comment>
<sequence length="376" mass="42873">MSRLFIYCFCCLFLTGCWGMKEIDHLTYIHVIGVDYEDDQVVAYAQLISFSGLAKVEAGGGREKSTVTIGKAKGETFNVATDRLYHTIQQGVSWGHIKGIVFTERALKKGLVRDVIDVLDRYNEIRHTIWAFTTKEPIEQLFETTPFLDYSPYFSLLANPTDIYEQSSFIQPKRLNQLVAASNEKAVIFPLPSLAVDKKSWTENKKKKPMLKINGVCFLHRYNKQTCMPRDKLDGLRWVTKGTGRTPIYIQPNGKMIGTLVVREPKASISYNIKDGHPVFTVDVQATGSIIELREQMSEKQIIEYATKTVEREIRSLFQYGVREGVDTLQLSNALYRQNVNDWHKYTTNGLVSLTNDTLEKINVKLSIDTYGKSKK</sequence>
<dbReference type="Gene3D" id="3.30.300.210">
    <property type="entry name" value="Nutrient germinant receptor protein C, domain 3"/>
    <property type="match status" value="1"/>
</dbReference>
<dbReference type="Pfam" id="PF25198">
    <property type="entry name" value="Spore_GerAC_N"/>
    <property type="match status" value="1"/>
</dbReference>
<evidence type="ECO:0000256" key="3">
    <source>
        <dbReference type="ARBA" id="ARBA00022544"/>
    </source>
</evidence>
<keyword evidence="5" id="KW-0472">Membrane</keyword>
<gene>
    <name evidence="10" type="ORF">LH47_00508</name>
</gene>
<dbReference type="Pfam" id="PF05504">
    <property type="entry name" value="Spore_GerAC"/>
    <property type="match status" value="1"/>
</dbReference>
<evidence type="ECO:0000256" key="6">
    <source>
        <dbReference type="ARBA" id="ARBA00023139"/>
    </source>
</evidence>
<dbReference type="PROSITE" id="PS51257">
    <property type="entry name" value="PROKAR_LIPOPROTEIN"/>
    <property type="match status" value="1"/>
</dbReference>
<dbReference type="InterPro" id="IPR008844">
    <property type="entry name" value="Spore_GerAC-like"/>
</dbReference>
<dbReference type="InterPro" id="IPR057336">
    <property type="entry name" value="GerAC_N"/>
</dbReference>
<dbReference type="Proteomes" id="UP000032102">
    <property type="component" value="Unassembled WGS sequence"/>
</dbReference>
<dbReference type="AlphaFoldDB" id="A0A0D0RUZ3"/>
<accession>A0A0D0RUZ3</accession>
<evidence type="ECO:0000313" key="10">
    <source>
        <dbReference type="EMBL" id="KIQ95407.1"/>
    </source>
</evidence>
<dbReference type="InterPro" id="IPR038501">
    <property type="entry name" value="Spore_GerAC_C_sf"/>
</dbReference>
<dbReference type="InterPro" id="IPR046953">
    <property type="entry name" value="Spore_GerAC-like_C"/>
</dbReference>
<dbReference type="RefSeq" id="WP_043964532.1">
    <property type="nucleotide sequence ID" value="NZ_JXTH01000006.1"/>
</dbReference>
<evidence type="ECO:0000256" key="4">
    <source>
        <dbReference type="ARBA" id="ARBA00022729"/>
    </source>
</evidence>
<keyword evidence="7" id="KW-0449">Lipoprotein</keyword>
<keyword evidence="3" id="KW-0309">Germination</keyword>
<dbReference type="EMBL" id="JXTH01000006">
    <property type="protein sequence ID" value="KIQ95407.1"/>
    <property type="molecule type" value="Genomic_DNA"/>
</dbReference>
<keyword evidence="4" id="KW-0732">Signal</keyword>
<keyword evidence="6" id="KW-0564">Palmitate</keyword>
<keyword evidence="11" id="KW-1185">Reference proteome</keyword>
<comment type="caution">
    <text evidence="10">The sequence shown here is derived from an EMBL/GenBank/DDBJ whole genome shotgun (WGS) entry which is preliminary data.</text>
</comment>
<evidence type="ECO:0000256" key="2">
    <source>
        <dbReference type="ARBA" id="ARBA00007886"/>
    </source>
</evidence>
<dbReference type="NCBIfam" id="TIGR02887">
    <property type="entry name" value="spore_ger_x_C"/>
    <property type="match status" value="1"/>
</dbReference>
<evidence type="ECO:0000313" key="11">
    <source>
        <dbReference type="Proteomes" id="UP000032102"/>
    </source>
</evidence>
<dbReference type="PATRIC" id="fig|404937.3.peg.529"/>
<proteinExistence type="inferred from homology"/>
<evidence type="ECO:0000259" key="9">
    <source>
        <dbReference type="Pfam" id="PF25198"/>
    </source>
</evidence>
<organism evidence="10 11">
    <name type="scientific">Anoxybacillus thermarum</name>
    <dbReference type="NCBI Taxonomy" id="404937"/>
    <lineage>
        <taxon>Bacteria</taxon>
        <taxon>Bacillati</taxon>
        <taxon>Bacillota</taxon>
        <taxon>Bacilli</taxon>
        <taxon>Bacillales</taxon>
        <taxon>Anoxybacillaceae</taxon>
        <taxon>Anoxybacillus</taxon>
    </lineage>
</organism>
<dbReference type="PANTHER" id="PTHR35789">
    <property type="entry name" value="SPORE GERMINATION PROTEIN B3"/>
    <property type="match status" value="1"/>
</dbReference>
<feature type="domain" description="Spore germination protein N-terminal" evidence="9">
    <location>
        <begin position="20"/>
        <end position="186"/>
    </location>
</feature>
<dbReference type="GO" id="GO:0016020">
    <property type="term" value="C:membrane"/>
    <property type="evidence" value="ECO:0007669"/>
    <property type="project" value="UniProtKB-SubCell"/>
</dbReference>